<dbReference type="PANTHER" id="PTHR21446">
    <property type="entry name" value="DUF3504 DOMAIN-CONTAINING PROTEIN"/>
    <property type="match status" value="1"/>
</dbReference>
<dbReference type="Proteomes" id="UP001164746">
    <property type="component" value="Chromosome 1"/>
</dbReference>
<organism evidence="1 2">
    <name type="scientific">Mya arenaria</name>
    <name type="common">Soft-shell clam</name>
    <dbReference type="NCBI Taxonomy" id="6604"/>
    <lineage>
        <taxon>Eukaryota</taxon>
        <taxon>Metazoa</taxon>
        <taxon>Spiralia</taxon>
        <taxon>Lophotrochozoa</taxon>
        <taxon>Mollusca</taxon>
        <taxon>Bivalvia</taxon>
        <taxon>Autobranchia</taxon>
        <taxon>Heteroconchia</taxon>
        <taxon>Euheterodonta</taxon>
        <taxon>Imparidentia</taxon>
        <taxon>Neoheterodontei</taxon>
        <taxon>Myida</taxon>
        <taxon>Myoidea</taxon>
        <taxon>Myidae</taxon>
        <taxon>Mya</taxon>
    </lineage>
</organism>
<proteinExistence type="predicted"/>
<gene>
    <name evidence="1" type="ORF">MAR_006028</name>
</gene>
<keyword evidence="2" id="KW-1185">Reference proteome</keyword>
<protein>
    <submittedName>
        <fullName evidence="1">Uncharacterized protein</fullName>
    </submittedName>
</protein>
<sequence length="205" mass="23267">MENFGLFSLDDSLELDFLDSDDESFNTIDIGQFMINTMLNVTPVTTTVTPPAASLSQGQSLNERAADLGPTALKATPKQTEARKQAVLQFSEYHRNTLTNIRSALNRHLKDLKRDIDLVRDKAFTSANNTLNGFLKHRTSNEADLEKIRKYLELYETSAIVLRECVWYLIAIHFVTRGLEVHHQLRNDSLVVSTDDSVRERQNSP</sequence>
<evidence type="ECO:0000313" key="2">
    <source>
        <dbReference type="Proteomes" id="UP001164746"/>
    </source>
</evidence>
<evidence type="ECO:0000313" key="1">
    <source>
        <dbReference type="EMBL" id="WAQ93557.1"/>
    </source>
</evidence>
<dbReference type="InterPro" id="IPR052787">
    <property type="entry name" value="MAVS"/>
</dbReference>
<dbReference type="PANTHER" id="PTHR21446:SF12">
    <property type="entry name" value="POTASSIUM CHANNEL TETRAMERIZATION DOMAIN CONTAINING 1"/>
    <property type="match status" value="1"/>
</dbReference>
<dbReference type="EMBL" id="CP111012">
    <property type="protein sequence ID" value="WAQ93557.1"/>
    <property type="molecule type" value="Genomic_DNA"/>
</dbReference>
<name>A0ABY7D9S6_MYAAR</name>
<reference evidence="1" key="1">
    <citation type="submission" date="2022-11" db="EMBL/GenBank/DDBJ databases">
        <title>Centuries of genome instability and evolution in soft-shell clam transmissible cancer (bioRxiv).</title>
        <authorList>
            <person name="Hart S.F.M."/>
            <person name="Yonemitsu M.A."/>
            <person name="Giersch R.M."/>
            <person name="Beal B.F."/>
            <person name="Arriagada G."/>
            <person name="Davis B.W."/>
            <person name="Ostrander E.A."/>
            <person name="Goff S.P."/>
            <person name="Metzger M.J."/>
        </authorList>
    </citation>
    <scope>NUCLEOTIDE SEQUENCE</scope>
    <source>
        <strain evidence="1">MELC-2E11</strain>
        <tissue evidence="1">Siphon/mantle</tissue>
    </source>
</reference>
<accession>A0ABY7D9S6</accession>